<reference evidence="3" key="1">
    <citation type="journal article" date="2019" name="Int. J. Syst. Evol. Microbiol.">
        <title>The Global Catalogue of Microorganisms (GCM) 10K type strain sequencing project: providing services to taxonomists for standard genome sequencing and annotation.</title>
        <authorList>
            <consortium name="The Broad Institute Genomics Platform"/>
            <consortium name="The Broad Institute Genome Sequencing Center for Infectious Disease"/>
            <person name="Wu L."/>
            <person name="Ma J."/>
        </authorList>
    </citation>
    <scope>NUCLEOTIDE SEQUENCE [LARGE SCALE GENOMIC DNA]</scope>
    <source>
        <strain evidence="3">NBRC 103632</strain>
    </source>
</reference>
<keyword evidence="3" id="KW-1185">Reference proteome</keyword>
<proteinExistence type="predicted"/>
<organism evidence="2 3">
    <name type="scientific">Methylobacterium tardum</name>
    <dbReference type="NCBI Taxonomy" id="374432"/>
    <lineage>
        <taxon>Bacteria</taxon>
        <taxon>Pseudomonadati</taxon>
        <taxon>Pseudomonadota</taxon>
        <taxon>Alphaproteobacteria</taxon>
        <taxon>Hyphomicrobiales</taxon>
        <taxon>Methylobacteriaceae</taxon>
        <taxon>Methylobacterium</taxon>
    </lineage>
</organism>
<name>A0AA37TJR1_9HYPH</name>
<accession>A0AA37TJR1</accession>
<dbReference type="Gene3D" id="2.40.128.200">
    <property type="match status" value="1"/>
</dbReference>
<dbReference type="InterPro" id="IPR036328">
    <property type="entry name" value="MliC_sf"/>
</dbReference>
<feature type="signal peptide" evidence="1">
    <location>
        <begin position="1"/>
        <end position="22"/>
    </location>
</feature>
<protein>
    <recommendedName>
        <fullName evidence="4">C-type lysozyme inhibitor domain-containing protein</fullName>
    </recommendedName>
</protein>
<evidence type="ECO:0000256" key="1">
    <source>
        <dbReference type="SAM" id="SignalP"/>
    </source>
</evidence>
<feature type="chain" id="PRO_5041408435" description="C-type lysozyme inhibitor domain-containing protein" evidence="1">
    <location>
        <begin position="23"/>
        <end position="111"/>
    </location>
</feature>
<dbReference type="EMBL" id="BSPL01000038">
    <property type="protein sequence ID" value="GLS74420.1"/>
    <property type="molecule type" value="Genomic_DNA"/>
</dbReference>
<comment type="caution">
    <text evidence="2">The sequence shown here is derived from an EMBL/GenBank/DDBJ whole genome shotgun (WGS) entry which is preliminary data.</text>
</comment>
<evidence type="ECO:0000313" key="3">
    <source>
        <dbReference type="Proteomes" id="UP001157440"/>
    </source>
</evidence>
<dbReference type="AlphaFoldDB" id="A0AA37TJR1"/>
<evidence type="ECO:0008006" key="4">
    <source>
        <dbReference type="Google" id="ProtNLM"/>
    </source>
</evidence>
<sequence>MLARSGMVVFLVAGLAVPAAQAGAAAPALRRVAFACPGGQVLVVAFDTADPSAPAVVDPPGGPALTLPILPHADGIRYGDAGHELRGRGRAVTWSEAGKPPVACTEAQLGR</sequence>
<keyword evidence="1" id="KW-0732">Signal</keyword>
<dbReference type="SUPFAM" id="SSF141488">
    <property type="entry name" value="YdhA-like"/>
    <property type="match status" value="1"/>
</dbReference>
<evidence type="ECO:0000313" key="2">
    <source>
        <dbReference type="EMBL" id="GLS74420.1"/>
    </source>
</evidence>
<dbReference type="Proteomes" id="UP001157440">
    <property type="component" value="Unassembled WGS sequence"/>
</dbReference>
<gene>
    <name evidence="2" type="ORF">GCM10007890_64380</name>
</gene>